<dbReference type="PANTHER" id="PTHR43527">
    <property type="entry name" value="4-DIPHOSPHOCYTIDYL-2-C-METHYL-D-ERYTHRITOL KINASE, CHLOROPLASTIC"/>
    <property type="match status" value="1"/>
</dbReference>
<comment type="caution">
    <text evidence="8">The sequence shown here is derived from an EMBL/GenBank/DDBJ whole genome shotgun (WGS) entry which is preliminary data.</text>
</comment>
<dbReference type="PANTHER" id="PTHR43527:SF2">
    <property type="entry name" value="4-DIPHOSPHOCYTIDYL-2-C-METHYL-D-ERYTHRITOL KINASE, CHLOROPLASTIC"/>
    <property type="match status" value="1"/>
</dbReference>
<sequence>MHHVEAPAKLTIRFEVRSRRSDGYHLIEAEMVALSFADLLKVDTAVSVGGVTMVADPLLGDADRYRVVVDASNSVVRALDFLGATAQVEVKKRIPQSAGLGGGSSDAAAVLRALGYQGDPSATAILGADVPPSLVGGHVHVSGIGDEVELLPDLRRDYVLFLPEFSISTIAVYRAFDRVGSDGGGNDLFLAACEVEPKLRLLADELEARFHKPIMLAGSGSTLFAEATLAELGLVSQRTSPELELAMLSTLVGSVVVVGCHTLARPELNEHG</sequence>
<dbReference type="Proteomes" id="UP000032336">
    <property type="component" value="Unassembled WGS sequence"/>
</dbReference>
<dbReference type="InterPro" id="IPR036554">
    <property type="entry name" value="GHMP_kinase_C_sf"/>
</dbReference>
<dbReference type="Pfam" id="PF00288">
    <property type="entry name" value="GHMP_kinases_N"/>
    <property type="match status" value="1"/>
</dbReference>
<dbReference type="OrthoDB" id="3173073at2"/>
<dbReference type="InterPro" id="IPR006204">
    <property type="entry name" value="GHMP_kinase_N_dom"/>
</dbReference>
<comment type="pathway">
    <text evidence="6">Isoprenoid biosynthesis; isopentenyl diphosphate biosynthesis via DXP pathway; isopentenyl diphosphate from 1-deoxy-D-xylulose 5-phosphate: step 3/6.</text>
</comment>
<accession>A0A0D8FXG5</accession>
<keyword evidence="3 6" id="KW-0547">Nucleotide-binding</keyword>
<keyword evidence="2 6" id="KW-0808">Transferase</keyword>
<dbReference type="AlphaFoldDB" id="A0A0D8FXG5"/>
<dbReference type="InterPro" id="IPR020568">
    <property type="entry name" value="Ribosomal_Su5_D2-typ_SF"/>
</dbReference>
<dbReference type="SUPFAM" id="SSF55060">
    <property type="entry name" value="GHMP Kinase, C-terminal domain"/>
    <property type="match status" value="1"/>
</dbReference>
<feature type="active site" evidence="6">
    <location>
        <position position="129"/>
    </location>
</feature>
<dbReference type="GO" id="GO:0019288">
    <property type="term" value="P:isopentenyl diphosphate biosynthetic process, methylerythritol 4-phosphate pathway"/>
    <property type="evidence" value="ECO:0007669"/>
    <property type="project" value="UniProtKB-UniRule"/>
</dbReference>
<evidence type="ECO:0000256" key="6">
    <source>
        <dbReference type="HAMAP-Rule" id="MF_00061"/>
    </source>
</evidence>
<evidence type="ECO:0000313" key="9">
    <source>
        <dbReference type="Proteomes" id="UP000032336"/>
    </source>
</evidence>
<dbReference type="EMBL" id="JXUW01000003">
    <property type="protein sequence ID" value="KJE77831.1"/>
    <property type="molecule type" value="Genomic_DNA"/>
</dbReference>
<evidence type="ECO:0000313" key="8">
    <source>
        <dbReference type="EMBL" id="KJE77831.1"/>
    </source>
</evidence>
<dbReference type="SUPFAM" id="SSF54211">
    <property type="entry name" value="Ribosomal protein S5 domain 2-like"/>
    <property type="match status" value="1"/>
</dbReference>
<dbReference type="InterPro" id="IPR014721">
    <property type="entry name" value="Ribsml_uS5_D2-typ_fold_subgr"/>
</dbReference>
<dbReference type="eggNOG" id="COG1947">
    <property type="taxonomic scope" value="Bacteria"/>
</dbReference>
<feature type="domain" description="GHMP kinase N-terminal" evidence="7">
    <location>
        <begin position="75"/>
        <end position="116"/>
    </location>
</feature>
<dbReference type="HAMAP" id="MF_00061">
    <property type="entry name" value="IspE"/>
    <property type="match status" value="1"/>
</dbReference>
<keyword evidence="6" id="KW-0414">Isoprene biosynthesis</keyword>
<dbReference type="GO" id="GO:0016114">
    <property type="term" value="P:terpenoid biosynthetic process"/>
    <property type="evidence" value="ECO:0007669"/>
    <property type="project" value="InterPro"/>
</dbReference>
<name>A0A0D8FXG5_9ACTN</name>
<dbReference type="GeneID" id="78371888"/>
<evidence type="ECO:0000256" key="1">
    <source>
        <dbReference type="ARBA" id="ARBA00017473"/>
    </source>
</evidence>
<dbReference type="Gene3D" id="3.30.70.890">
    <property type="entry name" value="GHMP kinase, C-terminal domain"/>
    <property type="match status" value="1"/>
</dbReference>
<dbReference type="Gene3D" id="3.30.230.10">
    <property type="match status" value="1"/>
</dbReference>
<gene>
    <name evidence="6 8" type="primary">ispE</name>
    <name evidence="8" type="ORF">FEAC_05800</name>
</gene>
<evidence type="ECO:0000256" key="4">
    <source>
        <dbReference type="ARBA" id="ARBA00022777"/>
    </source>
</evidence>
<keyword evidence="5 6" id="KW-0067">ATP-binding</keyword>
<comment type="similarity">
    <text evidence="6">Belongs to the GHMP kinase family. IspE subfamily.</text>
</comment>
<feature type="binding site" evidence="6">
    <location>
        <begin position="95"/>
        <end position="105"/>
    </location>
    <ligand>
        <name>ATP</name>
        <dbReference type="ChEBI" id="CHEBI:30616"/>
    </ligand>
</feature>
<comment type="catalytic activity">
    <reaction evidence="6">
        <text>4-CDP-2-C-methyl-D-erythritol + ATP = 4-CDP-2-C-methyl-D-erythritol 2-phosphate + ADP + H(+)</text>
        <dbReference type="Rhea" id="RHEA:18437"/>
        <dbReference type="ChEBI" id="CHEBI:15378"/>
        <dbReference type="ChEBI" id="CHEBI:30616"/>
        <dbReference type="ChEBI" id="CHEBI:57823"/>
        <dbReference type="ChEBI" id="CHEBI:57919"/>
        <dbReference type="ChEBI" id="CHEBI:456216"/>
        <dbReference type="EC" id="2.7.1.148"/>
    </reaction>
</comment>
<evidence type="ECO:0000256" key="5">
    <source>
        <dbReference type="ARBA" id="ARBA00022840"/>
    </source>
</evidence>
<dbReference type="STRING" id="1121877.FEAC_05800"/>
<evidence type="ECO:0000256" key="2">
    <source>
        <dbReference type="ARBA" id="ARBA00022679"/>
    </source>
</evidence>
<dbReference type="InterPro" id="IPR004424">
    <property type="entry name" value="IspE"/>
</dbReference>
<dbReference type="GO" id="GO:0050515">
    <property type="term" value="F:4-(cytidine 5'-diphospho)-2-C-methyl-D-erythritol kinase activity"/>
    <property type="evidence" value="ECO:0007669"/>
    <property type="project" value="UniProtKB-UniRule"/>
</dbReference>
<evidence type="ECO:0000259" key="7">
    <source>
        <dbReference type="Pfam" id="PF00288"/>
    </source>
</evidence>
<keyword evidence="9" id="KW-1185">Reference proteome</keyword>
<reference evidence="8 9" key="1">
    <citation type="submission" date="2015-01" db="EMBL/GenBank/DDBJ databases">
        <title>Draft genome of the acidophilic iron oxidizer Ferrimicrobium acidiphilum strain T23.</title>
        <authorList>
            <person name="Poehlein A."/>
            <person name="Eisen S."/>
            <person name="Schloemann M."/>
            <person name="Johnson B.D."/>
            <person name="Daniel R."/>
            <person name="Muehling M."/>
        </authorList>
    </citation>
    <scope>NUCLEOTIDE SEQUENCE [LARGE SCALE GENOMIC DNA]</scope>
    <source>
        <strain evidence="8 9">T23</strain>
    </source>
</reference>
<dbReference type="EC" id="2.7.1.148" evidence="6"/>
<organism evidence="8 9">
    <name type="scientific">Ferrimicrobium acidiphilum DSM 19497</name>
    <dbReference type="NCBI Taxonomy" id="1121877"/>
    <lineage>
        <taxon>Bacteria</taxon>
        <taxon>Bacillati</taxon>
        <taxon>Actinomycetota</taxon>
        <taxon>Acidimicrobiia</taxon>
        <taxon>Acidimicrobiales</taxon>
        <taxon>Acidimicrobiaceae</taxon>
        <taxon>Ferrimicrobium</taxon>
    </lineage>
</organism>
<feature type="active site" evidence="6">
    <location>
        <position position="9"/>
    </location>
</feature>
<keyword evidence="4 6" id="KW-0418">Kinase</keyword>
<comment type="function">
    <text evidence="6">Catalyzes the phosphorylation of the position 2 hydroxy group of 4-diphosphocytidyl-2C-methyl-D-erythritol.</text>
</comment>
<dbReference type="GO" id="GO:0005524">
    <property type="term" value="F:ATP binding"/>
    <property type="evidence" value="ECO:0007669"/>
    <property type="project" value="UniProtKB-UniRule"/>
</dbReference>
<protein>
    <recommendedName>
        <fullName evidence="1 6">4-diphosphocytidyl-2-C-methyl-D-erythritol kinase</fullName>
        <shortName evidence="6">CMK</shortName>
        <ecNumber evidence="6">2.7.1.148</ecNumber>
    </recommendedName>
    <alternativeName>
        <fullName evidence="6">4-(cytidine-5'-diphospho)-2-C-methyl-D-erythritol kinase</fullName>
    </alternativeName>
</protein>
<dbReference type="UniPathway" id="UPA00056">
    <property type="reaction ID" value="UER00094"/>
</dbReference>
<evidence type="ECO:0000256" key="3">
    <source>
        <dbReference type="ARBA" id="ARBA00022741"/>
    </source>
</evidence>
<dbReference type="PATRIC" id="fig|1121877.4.peg.622"/>
<dbReference type="RefSeq" id="WP_052565362.1">
    <property type="nucleotide sequence ID" value="NZ_JQKF01000013.1"/>
</dbReference>
<proteinExistence type="inferred from homology"/>